<evidence type="ECO:0000313" key="3">
    <source>
        <dbReference type="Proteomes" id="UP001652680"/>
    </source>
</evidence>
<accession>A0ABM5JEI3</accession>
<evidence type="ECO:0000256" key="1">
    <source>
        <dbReference type="SAM" id="MobiDB-lite"/>
    </source>
</evidence>
<feature type="compositionally biased region" description="Low complexity" evidence="1">
    <location>
        <begin position="15"/>
        <end position="25"/>
    </location>
</feature>
<dbReference type="RefSeq" id="XP_044317231.1">
    <property type="nucleotide sequence ID" value="XM_044461296.1"/>
</dbReference>
<dbReference type="EnsemblMetazoa" id="XM_044461296.1">
    <property type="protein sequence ID" value="XP_044317231.1"/>
    <property type="gene ID" value="LOC108043774"/>
</dbReference>
<proteinExistence type="predicted"/>
<feature type="region of interest" description="Disordered" evidence="1">
    <location>
        <begin position="199"/>
        <end position="232"/>
    </location>
</feature>
<evidence type="ECO:0000313" key="2">
    <source>
        <dbReference type="EnsemblMetazoa" id="XP_044317231.1"/>
    </source>
</evidence>
<feature type="region of interest" description="Disordered" evidence="1">
    <location>
        <begin position="1"/>
        <end position="61"/>
    </location>
</feature>
<sequence length="232" mass="25893">MAPRKRISKIASRTVPPVVQPQADPVGRRSIGTQTDFDATGPAKRKKVQPAGRPLGPQIPPPQELATHLMPAVNPQAEPLPAAIMMGGGQPVAAIQPFVPGPNEKSCQALKGGAVEPADRVITPNGGERQMNYLKSLMTNRREEANQWDVKRLETLLAKINGNPPPRWYMATQMWLEVAQLEDRIDAYDRMEMLNEAKLMLEKEQEQQKEREQQKQKQKQKEQEQGKEPGKG</sequence>
<keyword evidence="3" id="KW-1185">Reference proteome</keyword>
<reference evidence="2" key="2">
    <citation type="submission" date="2025-05" db="UniProtKB">
        <authorList>
            <consortium name="EnsemblMetazoa"/>
        </authorList>
    </citation>
    <scope>IDENTIFICATION</scope>
</reference>
<dbReference type="GeneID" id="108043774"/>
<reference evidence="3" key="1">
    <citation type="journal article" date="2021" name="Elife">
        <title>Highly contiguous assemblies of 101 drosophilid genomes.</title>
        <authorList>
            <person name="Kim B.Y."/>
            <person name="Wang J.R."/>
            <person name="Miller D.E."/>
            <person name="Barmina O."/>
            <person name="Delaney E."/>
            <person name="Thompson A."/>
            <person name="Comeault A.A."/>
            <person name="Peede D."/>
            <person name="D'Agostino E.R."/>
            <person name="Pelaez J."/>
            <person name="Aguilar J.M."/>
            <person name="Haji D."/>
            <person name="Matsunaga T."/>
            <person name="Armstrong E.E."/>
            <person name="Zych M."/>
            <person name="Ogawa Y."/>
            <person name="Stamenkovic-Radak M."/>
            <person name="Jelic M."/>
            <person name="Veselinovic M.S."/>
            <person name="Tanaskovic M."/>
            <person name="Eric P."/>
            <person name="Gao J.J."/>
            <person name="Katoh T.K."/>
            <person name="Toda M.J."/>
            <person name="Watabe H."/>
            <person name="Watada M."/>
            <person name="Davis J.S."/>
            <person name="Moyle L.C."/>
            <person name="Manoli G."/>
            <person name="Bertolini E."/>
            <person name="Kostal V."/>
            <person name="Hawley R.S."/>
            <person name="Takahashi A."/>
            <person name="Jones C.D."/>
            <person name="Price D.K."/>
            <person name="Whiteman N."/>
            <person name="Kopp A."/>
            <person name="Matute D.R."/>
            <person name="Petrov D.A."/>
        </authorList>
    </citation>
    <scope>NUCLEOTIDE SEQUENCE [LARGE SCALE GENOMIC DNA]</scope>
</reference>
<name>A0ABM5JEI3_DRORH</name>
<protein>
    <submittedName>
        <fullName evidence="2">Uncharacterized protein</fullName>
    </submittedName>
</protein>
<organism evidence="2 3">
    <name type="scientific">Drosophila rhopaloa</name>
    <name type="common">Fruit fly</name>
    <dbReference type="NCBI Taxonomy" id="1041015"/>
    <lineage>
        <taxon>Eukaryota</taxon>
        <taxon>Metazoa</taxon>
        <taxon>Ecdysozoa</taxon>
        <taxon>Arthropoda</taxon>
        <taxon>Hexapoda</taxon>
        <taxon>Insecta</taxon>
        <taxon>Pterygota</taxon>
        <taxon>Neoptera</taxon>
        <taxon>Endopterygota</taxon>
        <taxon>Diptera</taxon>
        <taxon>Brachycera</taxon>
        <taxon>Muscomorpha</taxon>
        <taxon>Ephydroidea</taxon>
        <taxon>Drosophilidae</taxon>
        <taxon>Drosophila</taxon>
        <taxon>Sophophora</taxon>
    </lineage>
</organism>
<dbReference type="Proteomes" id="UP001652680">
    <property type="component" value="Unassembled WGS sequence"/>
</dbReference>